<proteinExistence type="predicted"/>
<evidence type="ECO:0000313" key="1">
    <source>
        <dbReference type="EMBL" id="KKN15545.1"/>
    </source>
</evidence>
<comment type="caution">
    <text evidence="1">The sequence shown here is derived from an EMBL/GenBank/DDBJ whole genome shotgun (WGS) entry which is preliminary data.</text>
</comment>
<accession>A0A0F9N7I5</accession>
<dbReference type="AlphaFoldDB" id="A0A0F9N7I5"/>
<sequence>MTAITLSPEEKAIAERQCDGCRYWNWHDGCLIVGPKMADLKPVANCAHFNKGQGLRSV</sequence>
<dbReference type="EMBL" id="LAZR01003701">
    <property type="protein sequence ID" value="KKN15545.1"/>
    <property type="molecule type" value="Genomic_DNA"/>
</dbReference>
<organism evidence="1">
    <name type="scientific">marine sediment metagenome</name>
    <dbReference type="NCBI Taxonomy" id="412755"/>
    <lineage>
        <taxon>unclassified sequences</taxon>
        <taxon>metagenomes</taxon>
        <taxon>ecological metagenomes</taxon>
    </lineage>
</organism>
<gene>
    <name evidence="1" type="ORF">LCGC14_0984900</name>
</gene>
<name>A0A0F9N7I5_9ZZZZ</name>
<reference evidence="1" key="1">
    <citation type="journal article" date="2015" name="Nature">
        <title>Complex archaea that bridge the gap between prokaryotes and eukaryotes.</title>
        <authorList>
            <person name="Spang A."/>
            <person name="Saw J.H."/>
            <person name="Jorgensen S.L."/>
            <person name="Zaremba-Niedzwiedzka K."/>
            <person name="Martijn J."/>
            <person name="Lind A.E."/>
            <person name="van Eijk R."/>
            <person name="Schleper C."/>
            <person name="Guy L."/>
            <person name="Ettema T.J."/>
        </authorList>
    </citation>
    <scope>NUCLEOTIDE SEQUENCE</scope>
</reference>
<protein>
    <submittedName>
        <fullName evidence="1">Uncharacterized protein</fullName>
    </submittedName>
</protein>